<evidence type="ECO:0000256" key="4">
    <source>
        <dbReference type="ARBA" id="ARBA00022679"/>
    </source>
</evidence>
<dbReference type="PANTHER" id="PTHR43395:SF1">
    <property type="entry name" value="CHEMOTAXIS PROTEIN CHEA"/>
    <property type="match status" value="1"/>
</dbReference>
<evidence type="ECO:0000256" key="8">
    <source>
        <dbReference type="SAM" id="MobiDB-lite"/>
    </source>
</evidence>
<dbReference type="PRINTS" id="PR00344">
    <property type="entry name" value="BCTRLSENSOR"/>
</dbReference>
<dbReference type="Pfam" id="PF00072">
    <property type="entry name" value="Response_reg"/>
    <property type="match status" value="1"/>
</dbReference>
<dbReference type="InterPro" id="IPR036061">
    <property type="entry name" value="CheW-like_dom_sf"/>
</dbReference>
<dbReference type="Gene3D" id="1.10.287.560">
    <property type="entry name" value="Histidine kinase CheA-like, homodimeric domain"/>
    <property type="match status" value="1"/>
</dbReference>
<dbReference type="SMART" id="SM00387">
    <property type="entry name" value="HATPase_c"/>
    <property type="match status" value="1"/>
</dbReference>
<dbReference type="EC" id="2.7.13.3" evidence="2"/>
<keyword evidence="6" id="KW-0902">Two-component regulatory system</keyword>
<dbReference type="InterPro" id="IPR002545">
    <property type="entry name" value="CheW-lke_dom"/>
</dbReference>
<keyword evidence="13" id="KW-1185">Reference proteome</keyword>
<dbReference type="InterPro" id="IPR005467">
    <property type="entry name" value="His_kinase_dom"/>
</dbReference>
<dbReference type="InterPro" id="IPR001789">
    <property type="entry name" value="Sig_transdc_resp-reg_receiver"/>
</dbReference>
<dbReference type="SMART" id="SM00448">
    <property type="entry name" value="REC"/>
    <property type="match status" value="1"/>
</dbReference>
<evidence type="ECO:0000256" key="5">
    <source>
        <dbReference type="ARBA" id="ARBA00022777"/>
    </source>
</evidence>
<dbReference type="RefSeq" id="WP_073550755.1">
    <property type="nucleotide sequence ID" value="NZ_CAWMVK010000007.1"/>
</dbReference>
<keyword evidence="5 12" id="KW-0418">Kinase</keyword>
<evidence type="ECO:0000256" key="7">
    <source>
        <dbReference type="PROSITE-ProRule" id="PRU00169"/>
    </source>
</evidence>
<dbReference type="InterPro" id="IPR011006">
    <property type="entry name" value="CheY-like_superfamily"/>
</dbReference>
<dbReference type="GO" id="GO:0006935">
    <property type="term" value="P:chemotaxis"/>
    <property type="evidence" value="ECO:0007669"/>
    <property type="project" value="InterPro"/>
</dbReference>
<accession>A0A1U7HJ63</accession>
<dbReference type="GO" id="GO:0000155">
    <property type="term" value="F:phosphorelay sensor kinase activity"/>
    <property type="evidence" value="ECO:0007669"/>
    <property type="project" value="InterPro"/>
</dbReference>
<evidence type="ECO:0000313" key="13">
    <source>
        <dbReference type="Proteomes" id="UP000185984"/>
    </source>
</evidence>
<proteinExistence type="predicted"/>
<dbReference type="SUPFAM" id="SSF55874">
    <property type="entry name" value="ATPase domain of HSP90 chaperone/DNA topoisomerase II/histidine kinase"/>
    <property type="match status" value="1"/>
</dbReference>
<dbReference type="InterPro" id="IPR051315">
    <property type="entry name" value="Bact_Chemotaxis_CheA"/>
</dbReference>
<dbReference type="Proteomes" id="UP000185984">
    <property type="component" value="Unassembled WGS sequence"/>
</dbReference>
<dbReference type="InterPro" id="IPR004105">
    <property type="entry name" value="CheA-like_dim"/>
</dbReference>
<name>A0A1U7HJ63_9CHRO</name>
<feature type="modified residue" description="4-aspartylphosphate" evidence="7">
    <location>
        <position position="946"/>
    </location>
</feature>
<protein>
    <recommendedName>
        <fullName evidence="2">histidine kinase</fullName>
        <ecNumber evidence="2">2.7.13.3</ecNumber>
    </recommendedName>
</protein>
<gene>
    <name evidence="12" type="ORF">NIES1031_17285</name>
</gene>
<dbReference type="PROSITE" id="PS50109">
    <property type="entry name" value="HIS_KIN"/>
    <property type="match status" value="1"/>
</dbReference>
<reference evidence="12 13" key="1">
    <citation type="submission" date="2016-11" db="EMBL/GenBank/DDBJ databases">
        <title>Draft Genome Sequences of Nine Cyanobacterial Strains from Diverse Habitats.</title>
        <authorList>
            <person name="Zhu T."/>
            <person name="Hou S."/>
            <person name="Lu X."/>
            <person name="Hess W.R."/>
        </authorList>
    </citation>
    <scope>NUCLEOTIDE SEQUENCE [LARGE SCALE GENOMIC DNA]</scope>
    <source>
        <strain evidence="12 13">5.2 s.c.1</strain>
    </source>
</reference>
<dbReference type="PROSITE" id="PS50110">
    <property type="entry name" value="RESPONSE_REGULATORY"/>
    <property type="match status" value="1"/>
</dbReference>
<dbReference type="Pfam" id="PF01584">
    <property type="entry name" value="CheW"/>
    <property type="match status" value="1"/>
</dbReference>
<dbReference type="STRING" id="247279.NIES1031_17285"/>
<evidence type="ECO:0000256" key="2">
    <source>
        <dbReference type="ARBA" id="ARBA00012438"/>
    </source>
</evidence>
<dbReference type="PROSITE" id="PS50851">
    <property type="entry name" value="CHEW"/>
    <property type="match status" value="1"/>
</dbReference>
<organism evidence="12 13">
    <name type="scientific">Chroogloeocystis siderophila 5.2 s.c.1</name>
    <dbReference type="NCBI Taxonomy" id="247279"/>
    <lineage>
        <taxon>Bacteria</taxon>
        <taxon>Bacillati</taxon>
        <taxon>Cyanobacteriota</taxon>
        <taxon>Cyanophyceae</taxon>
        <taxon>Oscillatoriophycideae</taxon>
        <taxon>Chroococcales</taxon>
        <taxon>Chroococcaceae</taxon>
        <taxon>Chroogloeocystis</taxon>
    </lineage>
</organism>
<dbReference type="GO" id="GO:0005737">
    <property type="term" value="C:cytoplasm"/>
    <property type="evidence" value="ECO:0007669"/>
    <property type="project" value="InterPro"/>
</dbReference>
<feature type="region of interest" description="Disordered" evidence="8">
    <location>
        <begin position="349"/>
        <end position="368"/>
    </location>
</feature>
<dbReference type="Pfam" id="PF02518">
    <property type="entry name" value="HATPase_c"/>
    <property type="match status" value="1"/>
</dbReference>
<dbReference type="InterPro" id="IPR004358">
    <property type="entry name" value="Sig_transdc_His_kin-like_C"/>
</dbReference>
<dbReference type="Gene3D" id="2.30.30.40">
    <property type="entry name" value="SH3 Domains"/>
    <property type="match status" value="1"/>
</dbReference>
<dbReference type="SUPFAM" id="SSF50341">
    <property type="entry name" value="CheW-like"/>
    <property type="match status" value="1"/>
</dbReference>
<dbReference type="SMART" id="SM00260">
    <property type="entry name" value="CheW"/>
    <property type="match status" value="1"/>
</dbReference>
<sequence>MLPESEQHISAFNKEPAEQDIEALPENAKQTNVDIENGLNSLFEIESEGDISQWLTLDTPEELAKLDLSPSFQTLESNFVNVDGEVELKLSVTSDDEFNFNTLFDDKNEENLIESDDVNLEFYSLFSTLEDTVKTNNLDTPQNDFISEEVHQVSSLNEQKTTTIQNQEKFDVVDFWFDEHSDLQNNLYGSNELNNVIKNSIEPNLEIKTIEDIELLTISELEVSTNVVSNFSDGTNQQATNFSGVQLEKETVIQSFSEVDFTDLELLLTEENVVDNEVNVEDTLDRGSEPIEQTVDVNDEFDELAALLATDTIEVETTEDFAELDALLETKAIAAENEFAELESLLEDEPQNQKCEEPTSESITKTSPSVARTAFEQTMRVSVKQLDGIGNLVGELVVNRNSLEQDQQRLRQFTENLLHRVQQLNELGIRMQELYERSLLEASLLSSRSHSRSESVDADKTPERHATGMDFDALEMDRFTGFHTLSQEMIEMIVRVRESASDIEFVTDETEQVARQFRQVTTQLQEGITRSRMIPFSQIADRLPRAVKDITLKYGKQADLKIEGRDTLIDKVILEQLYDPMTHLVNNSITHGIETPEERIAQGKSPTGTITIRAFHQGNQTVISVSDDGAGIDPDRVLTKAIQKGLITVAEARTMSRVDVYDLLFHPGFSTKDNVDEFAGRGVGMDVVRTSLIEIRGIINTDSTLGQGTTFTIRLPLTLSICKALCCLSDKARIAFPMDGVEDMLDIPASALLKSEEGQPCVVWRDLVLPLRPLKELLHYNRVLGRGNVYGTNREEDLVSVIILRSAGTFTALQVDQVLGEQEIVIKQFEAPISKPIGIAGATILGDGHVMPIADVLELIDLSLGRIQHRNNEALWTTNATPSKPIVTEPVKTEPTVLIVDDSITVRELLSLTFNKAGYRVEQARDGQEAWDKLRDGLPCDLIFCDIEMPRMDGLELLSRLQQEPNFSDIPIAMLTSRGAERHRQMAIQLGASGYFTKPYLEEVLLDGAARMLQGEMLVVS</sequence>
<dbReference type="FunFam" id="3.30.565.10:FF:000016">
    <property type="entry name" value="Chemotaxis protein CheA, putative"/>
    <property type="match status" value="1"/>
</dbReference>
<dbReference type="Pfam" id="PF02895">
    <property type="entry name" value="H-kinase_dim"/>
    <property type="match status" value="1"/>
</dbReference>
<dbReference type="PANTHER" id="PTHR43395">
    <property type="entry name" value="SENSOR HISTIDINE KINASE CHEA"/>
    <property type="match status" value="1"/>
</dbReference>
<evidence type="ECO:0000256" key="6">
    <source>
        <dbReference type="ARBA" id="ARBA00023012"/>
    </source>
</evidence>
<evidence type="ECO:0000259" key="9">
    <source>
        <dbReference type="PROSITE" id="PS50109"/>
    </source>
</evidence>
<feature type="domain" description="CheW-like" evidence="11">
    <location>
        <begin position="721"/>
        <end position="865"/>
    </location>
</feature>
<dbReference type="EMBL" id="MRCC01000015">
    <property type="protein sequence ID" value="OKH23591.1"/>
    <property type="molecule type" value="Genomic_DNA"/>
</dbReference>
<dbReference type="InterPro" id="IPR003594">
    <property type="entry name" value="HATPase_dom"/>
</dbReference>
<comment type="catalytic activity">
    <reaction evidence="1">
        <text>ATP + protein L-histidine = ADP + protein N-phospho-L-histidine.</text>
        <dbReference type="EC" id="2.7.13.3"/>
    </reaction>
</comment>
<feature type="domain" description="Histidine kinase" evidence="9">
    <location>
        <begin position="484"/>
        <end position="719"/>
    </location>
</feature>
<dbReference type="SUPFAM" id="SSF52172">
    <property type="entry name" value="CheY-like"/>
    <property type="match status" value="1"/>
</dbReference>
<feature type="domain" description="Response regulatory" evidence="10">
    <location>
        <begin position="896"/>
        <end position="1013"/>
    </location>
</feature>
<dbReference type="SUPFAM" id="SSF47384">
    <property type="entry name" value="Homodimeric domain of signal transducing histidine kinase"/>
    <property type="match status" value="1"/>
</dbReference>
<dbReference type="Gene3D" id="3.30.565.10">
    <property type="entry name" value="Histidine kinase-like ATPase, C-terminal domain"/>
    <property type="match status" value="1"/>
</dbReference>
<evidence type="ECO:0000259" key="10">
    <source>
        <dbReference type="PROSITE" id="PS50110"/>
    </source>
</evidence>
<evidence type="ECO:0000256" key="1">
    <source>
        <dbReference type="ARBA" id="ARBA00000085"/>
    </source>
</evidence>
<dbReference type="Gene3D" id="3.40.50.2300">
    <property type="match status" value="1"/>
</dbReference>
<keyword evidence="4" id="KW-0808">Transferase</keyword>
<dbReference type="CDD" id="cd00731">
    <property type="entry name" value="CheA_reg"/>
    <property type="match status" value="1"/>
</dbReference>
<dbReference type="InterPro" id="IPR036890">
    <property type="entry name" value="HATPase_C_sf"/>
</dbReference>
<dbReference type="InterPro" id="IPR037006">
    <property type="entry name" value="CheA-like_homodim_sf"/>
</dbReference>
<evidence type="ECO:0000259" key="11">
    <source>
        <dbReference type="PROSITE" id="PS50851"/>
    </source>
</evidence>
<evidence type="ECO:0000313" key="12">
    <source>
        <dbReference type="EMBL" id="OKH23591.1"/>
    </source>
</evidence>
<keyword evidence="3 7" id="KW-0597">Phosphoprotein</keyword>
<comment type="caution">
    <text evidence="12">The sequence shown here is derived from an EMBL/GenBank/DDBJ whole genome shotgun (WGS) entry which is preliminary data.</text>
</comment>
<evidence type="ECO:0000256" key="3">
    <source>
        <dbReference type="ARBA" id="ARBA00022553"/>
    </source>
</evidence>
<dbReference type="SMART" id="SM01231">
    <property type="entry name" value="H-kinase_dim"/>
    <property type="match status" value="1"/>
</dbReference>
<dbReference type="InterPro" id="IPR036097">
    <property type="entry name" value="HisK_dim/P_sf"/>
</dbReference>
<dbReference type="AlphaFoldDB" id="A0A1U7HJ63"/>
<dbReference type="CDD" id="cd16916">
    <property type="entry name" value="HATPase_CheA-like"/>
    <property type="match status" value="1"/>
</dbReference>